<gene>
    <name evidence="2" type="primary">eryBVI</name>
</gene>
<dbReference type="AlphaFoldDB" id="Q5Y9H9"/>
<dbReference type="EMBL" id="AY623658">
    <property type="protein sequence ID" value="AAU93792.1"/>
    <property type="molecule type" value="Genomic_DNA"/>
</dbReference>
<sequence>MEHAPTFVDTAAAGRGAVLDRERADPRDALLGWLAERAAARDLQVERTSFADLEHWSLDGTHGAIRHDSGRFFSVEGLAVSTNHGWRREWSQPILLQPEVGFLALLVREVDGVMHALVQAKVEPGNLGKAQLSPTIQATRSNVLGVHRGHAVRYIEHVNGTAPGHVLLDVLQSEQGSWFLRKRNRNLVVEVQEDVELHPDFRWTPLSVLRSALLVDNVVNMDLRSVISCLPTTGRLGPVDDGGPVVDERVQALRRSLAARPEPDHALRRWVTDIRSRRELVQRLRPLSDTASSGWVLGEDAIEHVDGKYFSVFGITVTASGREVGSWSQPIVAAASPGLLALLVTQVDGVLRALVQMRTQAGGFEVAELAPTVHCQPANYADLPESAAPPYLDVVATADEGSVLYDSWQSEEGGRFHHLQNRYVVVEVPPSFDTSQTPEHRWVTLGEIGDLLTHENYVTIELRTLMACALALAQGEHP</sequence>
<dbReference type="Gene3D" id="3.90.79.40">
    <property type="entry name" value="EvaA sugar 2,3-dehydratase subunit"/>
    <property type="match status" value="2"/>
</dbReference>
<evidence type="ECO:0000313" key="2">
    <source>
        <dbReference type="EMBL" id="AAU93792.1"/>
    </source>
</evidence>
<reference evidence="2" key="1">
    <citation type="journal article" date="2004" name="J. Ind. Microbiol. Biotechnol.">
        <title>The erythromycin biosynthetic gene cluster of Aeromicrobium erythreum.</title>
        <authorList>
            <person name="Brikun I.A."/>
            <person name="Reeves A.R."/>
            <person name="Cernota W.H."/>
            <person name="Luu M.B."/>
            <person name="Weber J.M."/>
        </authorList>
    </citation>
    <scope>NUCLEOTIDE SEQUENCE</scope>
</reference>
<accession>Q5Y9H9</accession>
<dbReference type="Pfam" id="PF03559">
    <property type="entry name" value="Hexose_dehydrat"/>
    <property type="match status" value="2"/>
</dbReference>
<dbReference type="OrthoDB" id="9814961at2"/>
<name>Q5Y9H9_9ACTN</name>
<evidence type="ECO:0000259" key="1">
    <source>
        <dbReference type="Pfam" id="PF03559"/>
    </source>
</evidence>
<dbReference type="InterPro" id="IPR038153">
    <property type="entry name" value="EvaA-like_sf"/>
</dbReference>
<dbReference type="InterPro" id="IPR005212">
    <property type="entry name" value="EvaA-like"/>
</dbReference>
<dbReference type="GO" id="GO:0016829">
    <property type="term" value="F:lyase activity"/>
    <property type="evidence" value="ECO:0007669"/>
    <property type="project" value="InterPro"/>
</dbReference>
<dbReference type="RefSeq" id="WP_083516502.1">
    <property type="nucleotide sequence ID" value="NZ_CP011502.1"/>
</dbReference>
<reference evidence="2" key="2">
    <citation type="submission" date="2005-02" db="EMBL/GenBank/DDBJ databases">
        <authorList>
            <person name="Brikun I.A."/>
            <person name="Reeves A.R."/>
            <person name="Weber J.M."/>
        </authorList>
    </citation>
    <scope>NUCLEOTIDE SEQUENCE</scope>
</reference>
<proteinExistence type="predicted"/>
<organism evidence="2">
    <name type="scientific">Aeromicrobium erythreum</name>
    <dbReference type="NCBI Taxonomy" id="2041"/>
    <lineage>
        <taxon>Bacteria</taxon>
        <taxon>Bacillati</taxon>
        <taxon>Actinomycetota</taxon>
        <taxon>Actinomycetes</taxon>
        <taxon>Propionibacteriales</taxon>
        <taxon>Nocardioidaceae</taxon>
        <taxon>Aeromicrobium</taxon>
    </lineage>
</organism>
<protein>
    <submittedName>
        <fullName evidence="2">Deoxyhexose dehydratase</fullName>
    </submittedName>
</protein>
<feature type="domain" description="dTDP-4-dehydro-6-deoxy-alpha-D-glucopyranose 2,3-dehydratase" evidence="1">
    <location>
        <begin position="266"/>
        <end position="468"/>
    </location>
</feature>
<feature type="domain" description="dTDP-4-dehydro-6-deoxy-alpha-D-glucopyranose 2,3-dehydratase" evidence="1">
    <location>
        <begin position="29"/>
        <end position="230"/>
    </location>
</feature>